<evidence type="ECO:0000256" key="4">
    <source>
        <dbReference type="ARBA" id="ARBA00022475"/>
    </source>
</evidence>
<accession>A0A9X0QGL1</accession>
<evidence type="ECO:0000259" key="11">
    <source>
        <dbReference type="PROSITE" id="PS50109"/>
    </source>
</evidence>
<reference evidence="13 14" key="1">
    <citation type="submission" date="2020-08" db="EMBL/GenBank/DDBJ databases">
        <title>Genomic Encyclopedia of Type Strains, Phase IV (KMG-V): Genome sequencing to study the core and pangenomes of soil and plant-associated prokaryotes.</title>
        <authorList>
            <person name="Whitman W."/>
        </authorList>
    </citation>
    <scope>NUCLEOTIDE SEQUENCE [LARGE SCALE GENOMIC DNA]</scope>
    <source>
        <strain evidence="13 14">X5P2</strain>
    </source>
</reference>
<evidence type="ECO:0000256" key="10">
    <source>
        <dbReference type="SAM" id="Phobius"/>
    </source>
</evidence>
<dbReference type="PANTHER" id="PTHR44936:SF10">
    <property type="entry name" value="SENSOR PROTEIN RSTB"/>
    <property type="match status" value="1"/>
</dbReference>
<dbReference type="InterPro" id="IPR036097">
    <property type="entry name" value="HisK_dim/P_sf"/>
</dbReference>
<feature type="domain" description="Histidine kinase" evidence="11">
    <location>
        <begin position="220"/>
        <end position="433"/>
    </location>
</feature>
<keyword evidence="8 13" id="KW-0418">Kinase</keyword>
<keyword evidence="4" id="KW-1003">Cell membrane</keyword>
<dbReference type="EC" id="2.7.13.3" evidence="3"/>
<keyword evidence="6 13" id="KW-0808">Transferase</keyword>
<evidence type="ECO:0000313" key="13">
    <source>
        <dbReference type="EMBL" id="MBB5330047.1"/>
    </source>
</evidence>
<name>A0A9X0QGL1_9BACT</name>
<evidence type="ECO:0000256" key="1">
    <source>
        <dbReference type="ARBA" id="ARBA00000085"/>
    </source>
</evidence>
<evidence type="ECO:0000256" key="9">
    <source>
        <dbReference type="ARBA" id="ARBA00022840"/>
    </source>
</evidence>
<keyword evidence="10" id="KW-1133">Transmembrane helix</keyword>
<dbReference type="SUPFAM" id="SSF158472">
    <property type="entry name" value="HAMP domain-like"/>
    <property type="match status" value="1"/>
</dbReference>
<keyword evidence="10" id="KW-0472">Membrane</keyword>
<dbReference type="SUPFAM" id="SSF47384">
    <property type="entry name" value="Homodimeric domain of signal transducing histidine kinase"/>
    <property type="match status" value="1"/>
</dbReference>
<keyword evidence="10" id="KW-0812">Transmembrane</keyword>
<dbReference type="PROSITE" id="PS50885">
    <property type="entry name" value="HAMP"/>
    <property type="match status" value="1"/>
</dbReference>
<protein>
    <recommendedName>
        <fullName evidence="3">histidine kinase</fullName>
        <ecNumber evidence="3">2.7.13.3</ecNumber>
    </recommendedName>
</protein>
<comment type="catalytic activity">
    <reaction evidence="1">
        <text>ATP + protein L-histidine = ADP + protein N-phospho-L-histidine.</text>
        <dbReference type="EC" id="2.7.13.3"/>
    </reaction>
</comment>
<comment type="subcellular location">
    <subcellularLocation>
        <location evidence="2">Cell membrane</location>
        <topology evidence="2">Multi-pass membrane protein</topology>
    </subcellularLocation>
</comment>
<evidence type="ECO:0000256" key="8">
    <source>
        <dbReference type="ARBA" id="ARBA00022777"/>
    </source>
</evidence>
<keyword evidence="5" id="KW-0597">Phosphoprotein</keyword>
<dbReference type="InterPro" id="IPR036890">
    <property type="entry name" value="HATPase_C_sf"/>
</dbReference>
<dbReference type="CDD" id="cd00082">
    <property type="entry name" value="HisKA"/>
    <property type="match status" value="1"/>
</dbReference>
<dbReference type="Gene3D" id="1.10.8.500">
    <property type="entry name" value="HAMP domain in histidine kinase"/>
    <property type="match status" value="1"/>
</dbReference>
<dbReference type="GO" id="GO:0005886">
    <property type="term" value="C:plasma membrane"/>
    <property type="evidence" value="ECO:0007669"/>
    <property type="project" value="UniProtKB-SubCell"/>
</dbReference>
<dbReference type="GO" id="GO:0000155">
    <property type="term" value="F:phosphorelay sensor kinase activity"/>
    <property type="evidence" value="ECO:0007669"/>
    <property type="project" value="InterPro"/>
</dbReference>
<dbReference type="PRINTS" id="PR00344">
    <property type="entry name" value="BCTRLSENSOR"/>
</dbReference>
<dbReference type="SMART" id="SM00387">
    <property type="entry name" value="HATPase_c"/>
    <property type="match status" value="1"/>
</dbReference>
<dbReference type="PROSITE" id="PS50109">
    <property type="entry name" value="HIS_KIN"/>
    <property type="match status" value="1"/>
</dbReference>
<dbReference type="InterPro" id="IPR005467">
    <property type="entry name" value="His_kinase_dom"/>
</dbReference>
<comment type="caution">
    <text evidence="13">The sequence shown here is derived from an EMBL/GenBank/DDBJ whole genome shotgun (WGS) entry which is preliminary data.</text>
</comment>
<dbReference type="PANTHER" id="PTHR44936">
    <property type="entry name" value="SENSOR PROTEIN CREC"/>
    <property type="match status" value="1"/>
</dbReference>
<feature type="domain" description="HAMP" evidence="12">
    <location>
        <begin position="160"/>
        <end position="212"/>
    </location>
</feature>
<evidence type="ECO:0000256" key="6">
    <source>
        <dbReference type="ARBA" id="ARBA00022679"/>
    </source>
</evidence>
<dbReference type="Pfam" id="PF02518">
    <property type="entry name" value="HATPase_c"/>
    <property type="match status" value="1"/>
</dbReference>
<evidence type="ECO:0000256" key="7">
    <source>
        <dbReference type="ARBA" id="ARBA00022741"/>
    </source>
</evidence>
<dbReference type="CDD" id="cd06225">
    <property type="entry name" value="HAMP"/>
    <property type="match status" value="1"/>
</dbReference>
<keyword evidence="9" id="KW-0067">ATP-binding</keyword>
<feature type="transmembrane region" description="Helical" evidence="10">
    <location>
        <begin position="141"/>
        <end position="164"/>
    </location>
</feature>
<evidence type="ECO:0000256" key="5">
    <source>
        <dbReference type="ARBA" id="ARBA00022553"/>
    </source>
</evidence>
<evidence type="ECO:0000313" key="14">
    <source>
        <dbReference type="Proteomes" id="UP000535182"/>
    </source>
</evidence>
<dbReference type="Pfam" id="PF00512">
    <property type="entry name" value="HisKA"/>
    <property type="match status" value="1"/>
</dbReference>
<evidence type="ECO:0000259" key="12">
    <source>
        <dbReference type="PROSITE" id="PS50885"/>
    </source>
</evidence>
<evidence type="ECO:0000256" key="2">
    <source>
        <dbReference type="ARBA" id="ARBA00004651"/>
    </source>
</evidence>
<dbReference type="RefSeq" id="WP_183979085.1">
    <property type="nucleotide sequence ID" value="NZ_JACHEB010000008.1"/>
</dbReference>
<dbReference type="InterPro" id="IPR003594">
    <property type="entry name" value="HATPase_dom"/>
</dbReference>
<dbReference type="GO" id="GO:0005524">
    <property type="term" value="F:ATP binding"/>
    <property type="evidence" value="ECO:0007669"/>
    <property type="project" value="UniProtKB-KW"/>
</dbReference>
<evidence type="ECO:0000256" key="3">
    <source>
        <dbReference type="ARBA" id="ARBA00012438"/>
    </source>
</evidence>
<dbReference type="SUPFAM" id="SSF55874">
    <property type="entry name" value="ATPase domain of HSP90 chaperone/DNA topoisomerase II/histidine kinase"/>
    <property type="match status" value="1"/>
</dbReference>
<organism evidence="13 14">
    <name type="scientific">Tunturiibacter gelidiferens</name>
    <dbReference type="NCBI Taxonomy" id="3069689"/>
    <lineage>
        <taxon>Bacteria</taxon>
        <taxon>Pseudomonadati</taxon>
        <taxon>Acidobacteriota</taxon>
        <taxon>Terriglobia</taxon>
        <taxon>Terriglobales</taxon>
        <taxon>Acidobacteriaceae</taxon>
        <taxon>Tunturiibacter</taxon>
    </lineage>
</organism>
<dbReference type="AlphaFoldDB" id="A0A9X0QGL1"/>
<dbReference type="Gene3D" id="1.10.287.130">
    <property type="match status" value="1"/>
</dbReference>
<dbReference type="InterPro" id="IPR003660">
    <property type="entry name" value="HAMP_dom"/>
</dbReference>
<dbReference type="Pfam" id="PF00672">
    <property type="entry name" value="HAMP"/>
    <property type="match status" value="1"/>
</dbReference>
<sequence>MMRSLSTAVSIGCLFVLVICLLLAHGFFDKMDRVSIEPVFHTMDRIELQDARSALENGGLPALRTYLARLDADFGGTHLLLDRSGRDVENGVNHFDLLPPAPLTRARGEHHGIFDLEQQSDDGAYWFVATKPIQSTPVSFVSFYLLIIGIVLSLGALCTGYIVLPLRRTAAIVGSFGVGNMGVRIRATRKDEIGILARSYDSMADRIEGAFKRERQLLQDLSHELRAPLARLSFSTKLARTAEDQQAALDEVKRDLDRLGFLVSELTALSISPLGGGEDDRQNTLMDLETMVAESVHDCRLESTAKQCSIACTGSAPELILGRPEDLKRAIDNVLRNAVRYSPQGATIEVVLKQSAEWSTISVRDFGPGVPKDLLDRIFDPFFQVDPARSASQTNLGLGLCIARRAIESHHGVISAMNASPGLRISLAVPNQLRSVGQRNEVRDAGDSGNYVQEREVGASVEG</sequence>
<gene>
    <name evidence="13" type="ORF">HDF14_003676</name>
</gene>
<dbReference type="SMART" id="SM00388">
    <property type="entry name" value="HisKA"/>
    <property type="match status" value="1"/>
</dbReference>
<dbReference type="InterPro" id="IPR050980">
    <property type="entry name" value="2C_sensor_his_kinase"/>
</dbReference>
<keyword evidence="14" id="KW-1185">Reference proteome</keyword>
<dbReference type="InterPro" id="IPR003661">
    <property type="entry name" value="HisK_dim/P_dom"/>
</dbReference>
<keyword evidence="7" id="KW-0547">Nucleotide-binding</keyword>
<proteinExistence type="predicted"/>
<dbReference type="SMART" id="SM00304">
    <property type="entry name" value="HAMP"/>
    <property type="match status" value="1"/>
</dbReference>
<dbReference type="Gene3D" id="3.30.565.10">
    <property type="entry name" value="Histidine kinase-like ATPase, C-terminal domain"/>
    <property type="match status" value="1"/>
</dbReference>
<dbReference type="Proteomes" id="UP000535182">
    <property type="component" value="Unassembled WGS sequence"/>
</dbReference>
<dbReference type="InterPro" id="IPR004358">
    <property type="entry name" value="Sig_transdc_His_kin-like_C"/>
</dbReference>
<dbReference type="EMBL" id="JACHEB010000008">
    <property type="protein sequence ID" value="MBB5330047.1"/>
    <property type="molecule type" value="Genomic_DNA"/>
</dbReference>